<dbReference type="GO" id="GO:0005737">
    <property type="term" value="C:cytoplasm"/>
    <property type="evidence" value="ECO:0007669"/>
    <property type="project" value="TreeGrafter"/>
</dbReference>
<keyword evidence="2" id="KW-0784">Thiamine biosynthesis</keyword>
<proteinExistence type="predicted"/>
<dbReference type="InterPro" id="IPR022998">
    <property type="entry name" value="ThiamineP_synth_TenI"/>
</dbReference>
<evidence type="ECO:0000256" key="1">
    <source>
        <dbReference type="ARBA" id="ARBA00004948"/>
    </source>
</evidence>
<dbReference type="Pfam" id="PF02581">
    <property type="entry name" value="TMP-TENI"/>
    <property type="match status" value="1"/>
</dbReference>
<dbReference type="Gene3D" id="3.20.20.70">
    <property type="entry name" value="Aldolase class I"/>
    <property type="match status" value="1"/>
</dbReference>
<evidence type="ECO:0000259" key="3">
    <source>
        <dbReference type="Pfam" id="PF02581"/>
    </source>
</evidence>
<organism evidence="4">
    <name type="scientific">marine metagenome</name>
    <dbReference type="NCBI Taxonomy" id="408172"/>
    <lineage>
        <taxon>unclassified sequences</taxon>
        <taxon>metagenomes</taxon>
        <taxon>ecological metagenomes</taxon>
    </lineage>
</organism>
<dbReference type="SUPFAM" id="SSF51391">
    <property type="entry name" value="Thiamin phosphate synthase"/>
    <property type="match status" value="1"/>
</dbReference>
<dbReference type="GO" id="GO:0009228">
    <property type="term" value="P:thiamine biosynthetic process"/>
    <property type="evidence" value="ECO:0007669"/>
    <property type="project" value="UniProtKB-KW"/>
</dbReference>
<accession>A0A381UR35</accession>
<dbReference type="PANTHER" id="PTHR20857:SF23">
    <property type="entry name" value="THIAMINE BIOSYNTHETIC BIFUNCTIONAL ENZYME"/>
    <property type="match status" value="1"/>
</dbReference>
<evidence type="ECO:0000313" key="4">
    <source>
        <dbReference type="EMBL" id="SVA30625.1"/>
    </source>
</evidence>
<dbReference type="InterPro" id="IPR013785">
    <property type="entry name" value="Aldolase_TIM"/>
</dbReference>
<dbReference type="AlphaFoldDB" id="A0A381UR35"/>
<feature type="domain" description="Thiamine phosphate synthase/TenI" evidence="3">
    <location>
        <begin position="29"/>
        <end position="108"/>
    </location>
</feature>
<dbReference type="InterPro" id="IPR036206">
    <property type="entry name" value="ThiamineP_synth_sf"/>
</dbReference>
<comment type="pathway">
    <text evidence="1">Cofactor biosynthesis; thiamine diphosphate biosynthesis.</text>
</comment>
<dbReference type="CDD" id="cd00564">
    <property type="entry name" value="TMP_TenI"/>
    <property type="match status" value="1"/>
</dbReference>
<dbReference type="EMBL" id="UINC01006957">
    <property type="protein sequence ID" value="SVA30625.1"/>
    <property type="molecule type" value="Genomic_DNA"/>
</dbReference>
<sequence length="128" mass="13176">MGFAGVHWPEALIPLGSQHNRNDNFLRVAAVHNANATKEAEEAGADAVVFGPVFPPGSKPGLGVGLNALKRLIDDCNIPVIAIGGIDVANVRECLDAGATGAAFVSAVSNPTIDTSSKIKELCVAMRS</sequence>
<name>A0A381UR35_9ZZZZ</name>
<protein>
    <recommendedName>
        <fullName evidence="3">Thiamine phosphate synthase/TenI domain-containing protein</fullName>
    </recommendedName>
</protein>
<gene>
    <name evidence="4" type="ORF">METZ01_LOCUS83479</name>
</gene>
<reference evidence="4" key="1">
    <citation type="submission" date="2018-05" db="EMBL/GenBank/DDBJ databases">
        <authorList>
            <person name="Lanie J.A."/>
            <person name="Ng W.-L."/>
            <person name="Kazmierczak K.M."/>
            <person name="Andrzejewski T.M."/>
            <person name="Davidsen T.M."/>
            <person name="Wayne K.J."/>
            <person name="Tettelin H."/>
            <person name="Glass J.I."/>
            <person name="Rusch D."/>
            <person name="Podicherti R."/>
            <person name="Tsui H.-C.T."/>
            <person name="Winkler M.E."/>
        </authorList>
    </citation>
    <scope>NUCLEOTIDE SEQUENCE</scope>
</reference>
<dbReference type="GO" id="GO:0004789">
    <property type="term" value="F:thiamine-phosphate diphosphorylase activity"/>
    <property type="evidence" value="ECO:0007669"/>
    <property type="project" value="TreeGrafter"/>
</dbReference>
<evidence type="ECO:0000256" key="2">
    <source>
        <dbReference type="ARBA" id="ARBA00022977"/>
    </source>
</evidence>
<dbReference type="PANTHER" id="PTHR20857">
    <property type="entry name" value="THIAMINE-PHOSPHATE PYROPHOSPHORYLASE"/>
    <property type="match status" value="1"/>
</dbReference>